<dbReference type="InterPro" id="IPR000182">
    <property type="entry name" value="GNAT_dom"/>
</dbReference>
<dbReference type="PROSITE" id="PS51186">
    <property type="entry name" value="GNAT"/>
    <property type="match status" value="1"/>
</dbReference>
<proteinExistence type="predicted"/>
<dbReference type="EC" id="2.3.-.-" evidence="2"/>
<keyword evidence="2" id="KW-0012">Acyltransferase</keyword>
<dbReference type="EMBL" id="JBHSXI010000005">
    <property type="protein sequence ID" value="MFC6888511.1"/>
    <property type="molecule type" value="Genomic_DNA"/>
</dbReference>
<organism evidence="2 3">
    <name type="scientific">Halorubrum trueperi</name>
    <dbReference type="NCBI Taxonomy" id="2004704"/>
    <lineage>
        <taxon>Archaea</taxon>
        <taxon>Methanobacteriati</taxon>
        <taxon>Methanobacteriota</taxon>
        <taxon>Stenosarchaea group</taxon>
        <taxon>Halobacteria</taxon>
        <taxon>Halobacteriales</taxon>
        <taxon>Haloferacaceae</taxon>
        <taxon>Halorubrum</taxon>
    </lineage>
</organism>
<keyword evidence="3" id="KW-1185">Reference proteome</keyword>
<dbReference type="RefSeq" id="WP_379765618.1">
    <property type="nucleotide sequence ID" value="NZ_JBHSXI010000005.1"/>
</dbReference>
<dbReference type="AlphaFoldDB" id="A0ABD5UGS2"/>
<dbReference type="InterPro" id="IPR016181">
    <property type="entry name" value="Acyl_CoA_acyltransferase"/>
</dbReference>
<dbReference type="Proteomes" id="UP001596333">
    <property type="component" value="Unassembled WGS sequence"/>
</dbReference>
<dbReference type="GO" id="GO:0016746">
    <property type="term" value="F:acyltransferase activity"/>
    <property type="evidence" value="ECO:0007669"/>
    <property type="project" value="UniProtKB-KW"/>
</dbReference>
<dbReference type="Gene3D" id="3.40.630.30">
    <property type="match status" value="1"/>
</dbReference>
<protein>
    <submittedName>
        <fullName evidence="2">GNAT family N-acetyltransferase</fullName>
        <ecNumber evidence="2">2.3.-.-</ecNumber>
    </submittedName>
</protein>
<feature type="domain" description="N-acetyltransferase" evidence="1">
    <location>
        <begin position="3"/>
        <end position="148"/>
    </location>
</feature>
<evidence type="ECO:0000313" key="3">
    <source>
        <dbReference type="Proteomes" id="UP001596333"/>
    </source>
</evidence>
<dbReference type="CDD" id="cd04301">
    <property type="entry name" value="NAT_SF"/>
    <property type="match status" value="1"/>
</dbReference>
<keyword evidence="2" id="KW-0808">Transferase</keyword>
<dbReference type="InterPro" id="IPR050276">
    <property type="entry name" value="MshD_Acetyltransferase"/>
</dbReference>
<reference evidence="2 3" key="1">
    <citation type="journal article" date="2019" name="Int. J. Syst. Evol. Microbiol.">
        <title>The Global Catalogue of Microorganisms (GCM) 10K type strain sequencing project: providing services to taxonomists for standard genome sequencing and annotation.</title>
        <authorList>
            <consortium name="The Broad Institute Genomics Platform"/>
            <consortium name="The Broad Institute Genome Sequencing Center for Infectious Disease"/>
            <person name="Wu L."/>
            <person name="Ma J."/>
        </authorList>
    </citation>
    <scope>NUCLEOTIDE SEQUENCE [LARGE SCALE GENOMIC DNA]</scope>
    <source>
        <strain evidence="2 3">Y73</strain>
    </source>
</reference>
<evidence type="ECO:0000313" key="2">
    <source>
        <dbReference type="EMBL" id="MFC6888511.1"/>
    </source>
</evidence>
<dbReference type="Pfam" id="PF00583">
    <property type="entry name" value="Acetyltransf_1"/>
    <property type="match status" value="1"/>
</dbReference>
<dbReference type="SUPFAM" id="SSF55729">
    <property type="entry name" value="Acyl-CoA N-acyltransferases (Nat)"/>
    <property type="match status" value="1"/>
</dbReference>
<accession>A0ABD5UGS2</accession>
<name>A0ABD5UGS2_9EURY</name>
<sequence>MPLLIEPYQSTYCAALSAMYEDLDAHSKTLGLPPTTTGQREQWLDHLTGAGLNLVALDDGNVVGHVAAVPAKEGESQLVVFVHQEYQNRGIGTELLKQLVAYADNKGVEAIKLTVALNNRRAITVYDNMGFDVIERMQGELAMRLSLDRPIVDEVKRPPAEQQ</sequence>
<dbReference type="PANTHER" id="PTHR43617">
    <property type="entry name" value="L-AMINO ACID N-ACETYLTRANSFERASE"/>
    <property type="match status" value="1"/>
</dbReference>
<evidence type="ECO:0000259" key="1">
    <source>
        <dbReference type="PROSITE" id="PS51186"/>
    </source>
</evidence>
<comment type="caution">
    <text evidence="2">The sequence shown here is derived from an EMBL/GenBank/DDBJ whole genome shotgun (WGS) entry which is preliminary data.</text>
</comment>
<gene>
    <name evidence="2" type="ORF">ACFQEY_05590</name>
</gene>